<name>A0AAD5X310_9FUNG</name>
<sequence length="287" mass="31357">MSAPTKRISRPSSSSISPSTQSLAQSSSSNIRLGSDRSAQYIPPSANSQPSRAAEPNQERGQDKGGRGGKSARPPQTPEEKASRALSYLLRHAAEKEGIPMRPDGYALVDDVLRHNRLKGITLETLIHIVDTNDKKRYTLKTEQVTIEVNGEAVTKDVYYIRANQGHSITTVEVEMQEITSPSDAPIVVHGTYRKFWPSIAREGLKAMSRQHIHFASGKFGEEGVTSGMRKNCDLFIYVDLTKALDDGIKFLRSANGVILSAGNDGVLSPKYFLKVEDNKGNAVSSS</sequence>
<evidence type="ECO:0000256" key="5">
    <source>
        <dbReference type="ARBA" id="ARBA00023027"/>
    </source>
</evidence>
<protein>
    <recommendedName>
        <fullName evidence="3">2'-phosphotransferase</fullName>
        <ecNumber evidence="3">2.7.1.160</ecNumber>
    </recommendedName>
</protein>
<dbReference type="SUPFAM" id="SSF56399">
    <property type="entry name" value="ADP-ribosylation"/>
    <property type="match status" value="1"/>
</dbReference>
<comment type="function">
    <text evidence="1">Catalyzes the last step of tRNA splicing, the transfer of the splice junction 2'-phosphate from ligated tRNA to NAD to produce ADP-ribose 1''-2'' cyclic phosphate.</text>
</comment>
<dbReference type="PANTHER" id="PTHR12684:SF2">
    <property type="entry name" value="TRNA 2'-PHOSPHOTRANSFERASE 1"/>
    <property type="match status" value="1"/>
</dbReference>
<comment type="catalytic activity">
    <reaction evidence="6">
        <text>2'-phospho-[ligated tRNA] + NAD(+) = mature tRNA + ADP-alpha-D-ribose 1'',2''-cyclic phosphate + nicotinamide</text>
        <dbReference type="Rhea" id="RHEA:23324"/>
        <dbReference type="Rhea" id="RHEA-COMP:11106"/>
        <dbReference type="Rhea" id="RHEA-COMP:11107"/>
        <dbReference type="ChEBI" id="CHEBI:17154"/>
        <dbReference type="ChEBI" id="CHEBI:57540"/>
        <dbReference type="ChEBI" id="CHEBI:76596"/>
        <dbReference type="ChEBI" id="CHEBI:82883"/>
        <dbReference type="ChEBI" id="CHEBI:85027"/>
        <dbReference type="EC" id="2.7.1.160"/>
    </reaction>
</comment>
<evidence type="ECO:0000256" key="6">
    <source>
        <dbReference type="ARBA" id="ARBA00047949"/>
    </source>
</evidence>
<comment type="caution">
    <text evidence="8">The sequence shown here is derived from an EMBL/GenBank/DDBJ whole genome shotgun (WGS) entry which is preliminary data.</text>
</comment>
<feature type="compositionally biased region" description="Basic and acidic residues" evidence="7">
    <location>
        <begin position="57"/>
        <end position="66"/>
    </location>
</feature>
<feature type="compositionally biased region" description="Low complexity" evidence="7">
    <location>
        <begin position="10"/>
        <end position="29"/>
    </location>
</feature>
<keyword evidence="5" id="KW-0520">NAD</keyword>
<evidence type="ECO:0000256" key="7">
    <source>
        <dbReference type="SAM" id="MobiDB-lite"/>
    </source>
</evidence>
<keyword evidence="9" id="KW-1185">Reference proteome</keyword>
<dbReference type="InterPro" id="IPR002745">
    <property type="entry name" value="Ptrans_KptA/Tpt1"/>
</dbReference>
<evidence type="ECO:0000313" key="9">
    <source>
        <dbReference type="Proteomes" id="UP001212841"/>
    </source>
</evidence>
<accession>A0AAD5X310</accession>
<dbReference type="Proteomes" id="UP001212841">
    <property type="component" value="Unassembled WGS sequence"/>
</dbReference>
<dbReference type="GO" id="GO:0006388">
    <property type="term" value="P:tRNA splicing, via endonucleolytic cleavage and ligation"/>
    <property type="evidence" value="ECO:0007669"/>
    <property type="project" value="TreeGrafter"/>
</dbReference>
<gene>
    <name evidence="8" type="ORF">HK097_005903</name>
</gene>
<evidence type="ECO:0000256" key="4">
    <source>
        <dbReference type="ARBA" id="ARBA00022679"/>
    </source>
</evidence>
<dbReference type="EMBL" id="JADGJD010000277">
    <property type="protein sequence ID" value="KAJ3052665.1"/>
    <property type="molecule type" value="Genomic_DNA"/>
</dbReference>
<evidence type="ECO:0000313" key="8">
    <source>
        <dbReference type="EMBL" id="KAJ3052665.1"/>
    </source>
</evidence>
<dbReference type="Gene3D" id="1.10.10.970">
    <property type="entry name" value="RNA 2'-phosphotransferase, Tpt1/KptA family, N-terminal domain"/>
    <property type="match status" value="1"/>
</dbReference>
<dbReference type="GO" id="GO:0000215">
    <property type="term" value="F:tRNA 2'-phosphotransferase activity"/>
    <property type="evidence" value="ECO:0007669"/>
    <property type="project" value="UniProtKB-EC"/>
</dbReference>
<feature type="region of interest" description="Disordered" evidence="7">
    <location>
        <begin position="1"/>
        <end position="83"/>
    </location>
</feature>
<dbReference type="Gene3D" id="3.20.170.30">
    <property type="match status" value="1"/>
</dbReference>
<evidence type="ECO:0000256" key="3">
    <source>
        <dbReference type="ARBA" id="ARBA00012007"/>
    </source>
</evidence>
<proteinExistence type="inferred from homology"/>
<dbReference type="EC" id="2.7.1.160" evidence="3"/>
<dbReference type="InterPro" id="IPR042081">
    <property type="entry name" value="RNA_2'-PTrans_C"/>
</dbReference>
<comment type="similarity">
    <text evidence="2">Belongs to the KptA/TPT1 family.</text>
</comment>
<organism evidence="8 9">
    <name type="scientific">Rhizophlyctis rosea</name>
    <dbReference type="NCBI Taxonomy" id="64517"/>
    <lineage>
        <taxon>Eukaryota</taxon>
        <taxon>Fungi</taxon>
        <taxon>Fungi incertae sedis</taxon>
        <taxon>Chytridiomycota</taxon>
        <taxon>Chytridiomycota incertae sedis</taxon>
        <taxon>Chytridiomycetes</taxon>
        <taxon>Rhizophlyctidales</taxon>
        <taxon>Rhizophlyctidaceae</taxon>
        <taxon>Rhizophlyctis</taxon>
    </lineage>
</organism>
<evidence type="ECO:0000256" key="2">
    <source>
        <dbReference type="ARBA" id="ARBA00009836"/>
    </source>
</evidence>
<dbReference type="PANTHER" id="PTHR12684">
    <property type="entry name" value="PUTATIVE PHOSPHOTRANSFERASE"/>
    <property type="match status" value="1"/>
</dbReference>
<reference evidence="8" key="1">
    <citation type="submission" date="2020-05" db="EMBL/GenBank/DDBJ databases">
        <title>Phylogenomic resolution of chytrid fungi.</title>
        <authorList>
            <person name="Stajich J.E."/>
            <person name="Amses K."/>
            <person name="Simmons R."/>
            <person name="Seto K."/>
            <person name="Myers J."/>
            <person name="Bonds A."/>
            <person name="Quandt C.A."/>
            <person name="Barry K."/>
            <person name="Liu P."/>
            <person name="Grigoriev I."/>
            <person name="Longcore J.E."/>
            <person name="James T.Y."/>
        </authorList>
    </citation>
    <scope>NUCLEOTIDE SEQUENCE</scope>
    <source>
        <strain evidence="8">JEL0318</strain>
    </source>
</reference>
<evidence type="ECO:0000256" key="1">
    <source>
        <dbReference type="ARBA" id="ARBA00003343"/>
    </source>
</evidence>
<dbReference type="AlphaFoldDB" id="A0AAD5X310"/>
<dbReference type="Pfam" id="PF01885">
    <property type="entry name" value="PTS_2-RNA"/>
    <property type="match status" value="1"/>
</dbReference>
<keyword evidence="4" id="KW-0808">Transferase</keyword>
<dbReference type="InterPro" id="IPR042080">
    <property type="entry name" value="RNA_2'-PTrans_N"/>
</dbReference>